<sequence length="183" mass="19956">MLTTPLFLAEEGAEGTPNPLLPAFYDILWSSVIFVVLLLIFWKVVLPRMQALLDERSAAIEGGIKKAEEAQAEAAAALETYTTQLAEARAEAARIKDQARTDAAKIEADLKARANDEAERITAQAHQRIEAERQAAFSSLRTEVGTLAIDLSEKVVGESMDDARSAAIVDRFLADLERDGATR</sequence>
<dbReference type="PANTHER" id="PTHR33445:SF1">
    <property type="entry name" value="ATP SYNTHASE SUBUNIT B"/>
    <property type="match status" value="1"/>
</dbReference>
<organism evidence="17 18">
    <name type="scientific">Agrococcus terreus</name>
    <dbReference type="NCBI Taxonomy" id="574649"/>
    <lineage>
        <taxon>Bacteria</taxon>
        <taxon>Bacillati</taxon>
        <taxon>Actinomycetota</taxon>
        <taxon>Actinomycetes</taxon>
        <taxon>Micrococcales</taxon>
        <taxon>Microbacteriaceae</taxon>
        <taxon>Agrococcus</taxon>
    </lineage>
</organism>
<evidence type="ECO:0000256" key="15">
    <source>
        <dbReference type="RuleBase" id="RU003848"/>
    </source>
</evidence>
<accession>A0ABQ2KMA6</accession>
<dbReference type="Pfam" id="PF00430">
    <property type="entry name" value="ATP-synt_B"/>
    <property type="match status" value="1"/>
</dbReference>
<evidence type="ECO:0000256" key="16">
    <source>
        <dbReference type="SAM" id="Coils"/>
    </source>
</evidence>
<evidence type="ECO:0000313" key="18">
    <source>
        <dbReference type="Proteomes" id="UP000626982"/>
    </source>
</evidence>
<dbReference type="NCBIfam" id="NF004412">
    <property type="entry name" value="PRK05759.1-3"/>
    <property type="match status" value="1"/>
</dbReference>
<comment type="caution">
    <text evidence="17">The sequence shown here is derived from an EMBL/GenBank/DDBJ whole genome shotgun (WGS) entry which is preliminary data.</text>
</comment>
<evidence type="ECO:0000256" key="8">
    <source>
        <dbReference type="ARBA" id="ARBA00022989"/>
    </source>
</evidence>
<evidence type="ECO:0000256" key="4">
    <source>
        <dbReference type="ARBA" id="ARBA00022475"/>
    </source>
</evidence>
<keyword evidence="9 14" id="KW-0406">Ion transport</keyword>
<keyword evidence="8 14" id="KW-1133">Transmembrane helix</keyword>
<evidence type="ECO:0000256" key="1">
    <source>
        <dbReference type="ARBA" id="ARBA00004162"/>
    </source>
</evidence>
<keyword evidence="10 14" id="KW-0472">Membrane</keyword>
<evidence type="ECO:0000256" key="3">
    <source>
        <dbReference type="ARBA" id="ARBA00022448"/>
    </source>
</evidence>
<dbReference type="InterPro" id="IPR005864">
    <property type="entry name" value="ATP_synth_F0_bsu_bac"/>
</dbReference>
<keyword evidence="3 14" id="KW-0813">Transport</keyword>
<keyword evidence="6 14" id="KW-0812">Transmembrane</keyword>
<comment type="subcellular location">
    <subcellularLocation>
        <location evidence="1 14">Cell membrane</location>
        <topology evidence="1 14">Single-pass membrane protein</topology>
    </subcellularLocation>
</comment>
<comment type="function">
    <text evidence="12 14">F(1)F(0) ATP synthase produces ATP from ADP in the presence of a proton or sodium gradient. F-type ATPases consist of two structural domains, F(1) containing the extramembraneous catalytic core and F(0) containing the membrane proton channel, linked together by a central stalk and a peripheral stalk. During catalysis, ATP synthesis in the catalytic domain of F(1) is coupled via a rotary mechanism of the central stalk subunits to proton translocation.</text>
</comment>
<dbReference type="InterPro" id="IPR028987">
    <property type="entry name" value="ATP_synth_B-like_membr_sf"/>
</dbReference>
<dbReference type="HAMAP" id="MF_01398">
    <property type="entry name" value="ATP_synth_b_bprime"/>
    <property type="match status" value="1"/>
</dbReference>
<dbReference type="PANTHER" id="PTHR33445">
    <property type="entry name" value="ATP SYNTHASE SUBUNIT B', CHLOROPLASTIC"/>
    <property type="match status" value="1"/>
</dbReference>
<evidence type="ECO:0000313" key="17">
    <source>
        <dbReference type="EMBL" id="GGN86764.1"/>
    </source>
</evidence>
<dbReference type="Gene3D" id="1.20.5.620">
    <property type="entry name" value="F1F0 ATP synthase subunit B, membrane domain"/>
    <property type="match status" value="1"/>
</dbReference>
<evidence type="ECO:0000256" key="7">
    <source>
        <dbReference type="ARBA" id="ARBA00022781"/>
    </source>
</evidence>
<evidence type="ECO:0000256" key="5">
    <source>
        <dbReference type="ARBA" id="ARBA00022547"/>
    </source>
</evidence>
<comment type="similarity">
    <text evidence="2 14 15">Belongs to the ATPase B chain family.</text>
</comment>
<comment type="function">
    <text evidence="14">Component of the F(0) channel, it forms part of the peripheral stalk, linking F(1) to F(0).</text>
</comment>
<dbReference type="InterPro" id="IPR050059">
    <property type="entry name" value="ATP_synthase_B_chain"/>
</dbReference>
<keyword evidence="5 14" id="KW-0138">CF(0)</keyword>
<proteinExistence type="inferred from homology"/>
<dbReference type="RefSeq" id="WP_188718229.1">
    <property type="nucleotide sequence ID" value="NZ_BAABBD010000003.1"/>
</dbReference>
<keyword evidence="11 14" id="KW-0066">ATP synthesis</keyword>
<keyword evidence="16" id="KW-0175">Coiled coil</keyword>
<comment type="subunit">
    <text evidence="13 14">F-type ATPases have 2 components, F(1) - the catalytic core - and F(0) - the membrane proton channel. F(1) has five subunits: alpha(3), beta(3), gamma(1), delta(1), epsilon(1). F(0) has three main subunits: a(1), b(2) and c(10-14). The alpha and beta chains form an alternating ring which encloses part of the gamma chain. F(1) is attached to F(0) by a central stalk formed by the gamma and epsilon chains, while a peripheral stalk is formed by the delta and b chains.</text>
</comment>
<evidence type="ECO:0000256" key="9">
    <source>
        <dbReference type="ARBA" id="ARBA00023065"/>
    </source>
</evidence>
<evidence type="ECO:0000256" key="10">
    <source>
        <dbReference type="ARBA" id="ARBA00023136"/>
    </source>
</evidence>
<dbReference type="InterPro" id="IPR002146">
    <property type="entry name" value="ATP_synth_b/b'su_bac/chlpt"/>
</dbReference>
<protein>
    <recommendedName>
        <fullName evidence="14">ATP synthase subunit b</fullName>
    </recommendedName>
    <alternativeName>
        <fullName evidence="14">ATP synthase F(0) sector subunit b</fullName>
    </alternativeName>
    <alternativeName>
        <fullName evidence="14">ATPase subunit I</fullName>
    </alternativeName>
    <alternativeName>
        <fullName evidence="14">F-type ATPase subunit b</fullName>
        <shortName evidence="14">F-ATPase subunit b</shortName>
    </alternativeName>
</protein>
<dbReference type="EMBL" id="BMLM01000002">
    <property type="protein sequence ID" value="GGN86764.1"/>
    <property type="molecule type" value="Genomic_DNA"/>
</dbReference>
<dbReference type="SUPFAM" id="SSF81573">
    <property type="entry name" value="F1F0 ATP synthase subunit B, membrane domain"/>
    <property type="match status" value="1"/>
</dbReference>
<evidence type="ECO:0000256" key="11">
    <source>
        <dbReference type="ARBA" id="ARBA00023310"/>
    </source>
</evidence>
<keyword evidence="4 14" id="KW-1003">Cell membrane</keyword>
<feature type="transmembrane region" description="Helical" evidence="14">
    <location>
        <begin position="27"/>
        <end position="46"/>
    </location>
</feature>
<evidence type="ECO:0000256" key="2">
    <source>
        <dbReference type="ARBA" id="ARBA00005513"/>
    </source>
</evidence>
<dbReference type="Proteomes" id="UP000626982">
    <property type="component" value="Unassembled WGS sequence"/>
</dbReference>
<dbReference type="NCBIfam" id="TIGR01144">
    <property type="entry name" value="ATP_synt_b"/>
    <property type="match status" value="1"/>
</dbReference>
<keyword evidence="7 14" id="KW-0375">Hydrogen ion transport</keyword>
<name>A0ABQ2KMA6_9MICO</name>
<evidence type="ECO:0000256" key="6">
    <source>
        <dbReference type="ARBA" id="ARBA00022692"/>
    </source>
</evidence>
<feature type="coiled-coil region" evidence="16">
    <location>
        <begin position="64"/>
        <end position="98"/>
    </location>
</feature>
<evidence type="ECO:0000256" key="12">
    <source>
        <dbReference type="ARBA" id="ARBA00025198"/>
    </source>
</evidence>
<reference evidence="18" key="1">
    <citation type="journal article" date="2019" name="Int. J. Syst. Evol. Microbiol.">
        <title>The Global Catalogue of Microorganisms (GCM) 10K type strain sequencing project: providing services to taxonomists for standard genome sequencing and annotation.</title>
        <authorList>
            <consortium name="The Broad Institute Genomics Platform"/>
            <consortium name="The Broad Institute Genome Sequencing Center for Infectious Disease"/>
            <person name="Wu L."/>
            <person name="Ma J."/>
        </authorList>
    </citation>
    <scope>NUCLEOTIDE SEQUENCE [LARGE SCALE GENOMIC DNA]</scope>
    <source>
        <strain evidence="18">CGMCC 1.6960</strain>
    </source>
</reference>
<dbReference type="CDD" id="cd06503">
    <property type="entry name" value="ATP-synt_Fo_b"/>
    <property type="match status" value="1"/>
</dbReference>
<keyword evidence="18" id="KW-1185">Reference proteome</keyword>
<evidence type="ECO:0000256" key="14">
    <source>
        <dbReference type="HAMAP-Rule" id="MF_01398"/>
    </source>
</evidence>
<gene>
    <name evidence="14 17" type="primary">atpF</name>
    <name evidence="17" type="ORF">GCM10010968_20590</name>
</gene>
<evidence type="ECO:0000256" key="13">
    <source>
        <dbReference type="ARBA" id="ARBA00025830"/>
    </source>
</evidence>